<evidence type="ECO:0000259" key="2">
    <source>
        <dbReference type="Pfam" id="PF13590"/>
    </source>
</evidence>
<dbReference type="Proteomes" id="UP000647339">
    <property type="component" value="Unassembled WGS sequence"/>
</dbReference>
<comment type="caution">
    <text evidence="3">The sequence shown here is derived from an EMBL/GenBank/DDBJ whole genome shotgun (WGS) entry which is preliminary data.</text>
</comment>
<dbReference type="RefSeq" id="WP_137402889.1">
    <property type="nucleotide sequence ID" value="NZ_BMIU01000026.1"/>
</dbReference>
<name>A0ABQ1VAT6_9BACT</name>
<feature type="domain" description="DUF4136" evidence="2">
    <location>
        <begin position="37"/>
        <end position="207"/>
    </location>
</feature>
<protein>
    <recommendedName>
        <fullName evidence="2">DUF4136 domain-containing protein</fullName>
    </recommendedName>
</protein>
<dbReference type="Gene3D" id="3.30.160.670">
    <property type="match status" value="1"/>
</dbReference>
<gene>
    <name evidence="3" type="ORF">GCM10011339_39550</name>
</gene>
<evidence type="ECO:0000313" key="3">
    <source>
        <dbReference type="EMBL" id="GGF47115.1"/>
    </source>
</evidence>
<dbReference type="EMBL" id="BMIU01000026">
    <property type="protein sequence ID" value="GGF47115.1"/>
    <property type="molecule type" value="Genomic_DNA"/>
</dbReference>
<evidence type="ECO:0000313" key="4">
    <source>
        <dbReference type="Proteomes" id="UP000647339"/>
    </source>
</evidence>
<organism evidence="3 4">
    <name type="scientific">Echinicola rosea</name>
    <dbReference type="NCBI Taxonomy" id="1807691"/>
    <lineage>
        <taxon>Bacteria</taxon>
        <taxon>Pseudomonadati</taxon>
        <taxon>Bacteroidota</taxon>
        <taxon>Cytophagia</taxon>
        <taxon>Cytophagales</taxon>
        <taxon>Cyclobacteriaceae</taxon>
        <taxon>Echinicola</taxon>
    </lineage>
</organism>
<dbReference type="Pfam" id="PF13590">
    <property type="entry name" value="DUF4136"/>
    <property type="match status" value="1"/>
</dbReference>
<accession>A0ABQ1VAT6</accession>
<feature type="chain" id="PRO_5045196929" description="DUF4136 domain-containing protein" evidence="1">
    <location>
        <begin position="23"/>
        <end position="211"/>
    </location>
</feature>
<keyword evidence="4" id="KW-1185">Reference proteome</keyword>
<keyword evidence="1" id="KW-0732">Signal</keyword>
<dbReference type="InterPro" id="IPR025411">
    <property type="entry name" value="DUF4136"/>
</dbReference>
<feature type="signal peptide" evidence="1">
    <location>
        <begin position="1"/>
        <end position="22"/>
    </location>
</feature>
<reference evidence="4" key="1">
    <citation type="journal article" date="2019" name="Int. J. Syst. Evol. Microbiol.">
        <title>The Global Catalogue of Microorganisms (GCM) 10K type strain sequencing project: providing services to taxonomists for standard genome sequencing and annotation.</title>
        <authorList>
            <consortium name="The Broad Institute Genomics Platform"/>
            <consortium name="The Broad Institute Genome Sequencing Center for Infectious Disease"/>
            <person name="Wu L."/>
            <person name="Ma J."/>
        </authorList>
    </citation>
    <scope>NUCLEOTIDE SEQUENCE [LARGE SCALE GENOMIC DNA]</scope>
    <source>
        <strain evidence="4">CGMCC 1.15407</strain>
    </source>
</reference>
<evidence type="ECO:0000256" key="1">
    <source>
        <dbReference type="SAM" id="SignalP"/>
    </source>
</evidence>
<sequence>MMKLQNMLSFLAVGMVAGLSWSCLPSGPDYVEDMDIVYTTYQEDYDFMAQGTYAMPDQIVSDVKVNEGDTTYVYLDDEYATPILSEIAQNMESYGWERVDMEDAPDMLMMPAATSTTNYYYYWWYDWWWGWYYPGWWGWYYPPYYPVSSYSTGSLIMVLTDPSAADNNPINKSNAAWLSVSNGILTYYNDIDRVTDAIDQAFDQSPYLQTQ</sequence>
<proteinExistence type="predicted"/>